<dbReference type="GO" id="GO:0000976">
    <property type="term" value="F:transcription cis-regulatory region binding"/>
    <property type="evidence" value="ECO:0007669"/>
    <property type="project" value="TreeGrafter"/>
</dbReference>
<evidence type="ECO:0000313" key="4">
    <source>
        <dbReference type="EMBL" id="TQL75033.1"/>
    </source>
</evidence>
<dbReference type="Proteomes" id="UP000317043">
    <property type="component" value="Unassembled WGS sequence"/>
</dbReference>
<evidence type="ECO:0000313" key="5">
    <source>
        <dbReference type="Proteomes" id="UP000317043"/>
    </source>
</evidence>
<dbReference type="PRINTS" id="PR00455">
    <property type="entry name" value="HTHTETR"/>
</dbReference>
<dbReference type="InterPro" id="IPR001647">
    <property type="entry name" value="HTH_TetR"/>
</dbReference>
<reference evidence="4 5" key="1">
    <citation type="submission" date="2019-06" db="EMBL/GenBank/DDBJ databases">
        <title>Sequencing the genomes of 1000 actinobacteria strains.</title>
        <authorList>
            <person name="Klenk H.-P."/>
        </authorList>
    </citation>
    <scope>NUCLEOTIDE SEQUENCE [LARGE SCALE GENOMIC DNA]</scope>
    <source>
        <strain evidence="4 5">DSM 45928</strain>
    </source>
</reference>
<evidence type="ECO:0000256" key="2">
    <source>
        <dbReference type="PROSITE-ProRule" id="PRU00335"/>
    </source>
</evidence>
<dbReference type="PROSITE" id="PS50977">
    <property type="entry name" value="HTH_TETR_2"/>
    <property type="match status" value="1"/>
</dbReference>
<keyword evidence="5" id="KW-1185">Reference proteome</keyword>
<dbReference type="Pfam" id="PF00440">
    <property type="entry name" value="TetR_N"/>
    <property type="match status" value="1"/>
</dbReference>
<dbReference type="PANTHER" id="PTHR30055">
    <property type="entry name" value="HTH-TYPE TRANSCRIPTIONAL REGULATOR RUTR"/>
    <property type="match status" value="1"/>
</dbReference>
<dbReference type="InterPro" id="IPR041484">
    <property type="entry name" value="TetR_C_25"/>
</dbReference>
<dbReference type="AlphaFoldDB" id="A0A543AR15"/>
<evidence type="ECO:0000259" key="3">
    <source>
        <dbReference type="PROSITE" id="PS50977"/>
    </source>
</evidence>
<feature type="DNA-binding region" description="H-T-H motif" evidence="2">
    <location>
        <begin position="36"/>
        <end position="55"/>
    </location>
</feature>
<proteinExistence type="predicted"/>
<dbReference type="PANTHER" id="PTHR30055:SF223">
    <property type="entry name" value="HTH-TYPE TRANSCRIPTIONAL REGULATOR UIDR"/>
    <property type="match status" value="1"/>
</dbReference>
<dbReference type="OrthoDB" id="3403733at2"/>
<organism evidence="4 5">
    <name type="scientific">Stackebrandtia endophytica</name>
    <dbReference type="NCBI Taxonomy" id="1496996"/>
    <lineage>
        <taxon>Bacteria</taxon>
        <taxon>Bacillati</taxon>
        <taxon>Actinomycetota</taxon>
        <taxon>Actinomycetes</taxon>
        <taxon>Glycomycetales</taxon>
        <taxon>Glycomycetaceae</taxon>
        <taxon>Stackebrandtia</taxon>
    </lineage>
</organism>
<dbReference type="GO" id="GO:0003700">
    <property type="term" value="F:DNA-binding transcription factor activity"/>
    <property type="evidence" value="ECO:0007669"/>
    <property type="project" value="TreeGrafter"/>
</dbReference>
<comment type="caution">
    <text evidence="4">The sequence shown here is derived from an EMBL/GenBank/DDBJ whole genome shotgun (WGS) entry which is preliminary data.</text>
</comment>
<sequence>MPPYSSDRPASDLTSRARIRDAALVQFAERGFSGTSLRSIAEAAEVSLGAVQHHFASKEALREACDALVVEAFGHRLTRSAADGTLGDAGFMAELYDTSGPMLRYLARALIDGSPAAATVFDQLAAGAQTFLSHTWPDRFPTDSPATRDAAAVMAAMHSGTIVLHGHIERHFGSDPLDRAHATRTGNAMLALYSAMGEFAASSTAEQIRKSAAEYDSPKES</sequence>
<evidence type="ECO:0000256" key="1">
    <source>
        <dbReference type="ARBA" id="ARBA00023125"/>
    </source>
</evidence>
<dbReference type="InParanoid" id="A0A543AR15"/>
<dbReference type="RefSeq" id="WP_142034587.1">
    <property type="nucleotide sequence ID" value="NZ_JBHTGS010000002.1"/>
</dbReference>
<accession>A0A543AR15</accession>
<protein>
    <submittedName>
        <fullName evidence="4">TetR family transcriptional regulator</fullName>
    </submittedName>
</protein>
<dbReference type="InterPro" id="IPR050109">
    <property type="entry name" value="HTH-type_TetR-like_transc_reg"/>
</dbReference>
<dbReference type="Gene3D" id="1.10.357.10">
    <property type="entry name" value="Tetracycline Repressor, domain 2"/>
    <property type="match status" value="1"/>
</dbReference>
<dbReference type="InterPro" id="IPR009057">
    <property type="entry name" value="Homeodomain-like_sf"/>
</dbReference>
<feature type="domain" description="HTH tetR-type" evidence="3">
    <location>
        <begin position="13"/>
        <end position="73"/>
    </location>
</feature>
<dbReference type="SUPFAM" id="SSF46689">
    <property type="entry name" value="Homeodomain-like"/>
    <property type="match status" value="1"/>
</dbReference>
<keyword evidence="1 2" id="KW-0238">DNA-binding</keyword>
<gene>
    <name evidence="4" type="ORF">FB566_0525</name>
</gene>
<dbReference type="Pfam" id="PF17933">
    <property type="entry name" value="TetR_C_25"/>
    <property type="match status" value="1"/>
</dbReference>
<dbReference type="EMBL" id="VFOW01000001">
    <property type="protein sequence ID" value="TQL75033.1"/>
    <property type="molecule type" value="Genomic_DNA"/>
</dbReference>
<name>A0A543AR15_9ACTN</name>